<gene>
    <name evidence="5" type="ORF">O181_062243</name>
</gene>
<name>A0A9Q3EJD9_9BASI</name>
<dbReference type="AlphaFoldDB" id="A0A9Q3EJD9"/>
<keyword evidence="6" id="KW-1185">Reference proteome</keyword>
<dbReference type="EMBL" id="AVOT02029624">
    <property type="protein sequence ID" value="MBW0522528.1"/>
    <property type="molecule type" value="Genomic_DNA"/>
</dbReference>
<keyword evidence="2" id="KW-0862">Zinc</keyword>
<evidence type="ECO:0000259" key="4">
    <source>
        <dbReference type="PROSITE" id="PS50158"/>
    </source>
</evidence>
<feature type="region of interest" description="Disordered" evidence="3">
    <location>
        <begin position="145"/>
        <end position="172"/>
    </location>
</feature>
<dbReference type="InterPro" id="IPR001878">
    <property type="entry name" value="Znf_CCHC"/>
</dbReference>
<keyword evidence="2" id="KW-0863">Zinc-finger</keyword>
<dbReference type="GO" id="GO:0006397">
    <property type="term" value="P:mRNA processing"/>
    <property type="evidence" value="ECO:0007669"/>
    <property type="project" value="UniProtKB-KW"/>
</dbReference>
<protein>
    <recommendedName>
        <fullName evidence="4">CCHC-type domain-containing protein</fullName>
    </recommendedName>
</protein>
<evidence type="ECO:0000256" key="3">
    <source>
        <dbReference type="SAM" id="MobiDB-lite"/>
    </source>
</evidence>
<dbReference type="SUPFAM" id="SSF57756">
    <property type="entry name" value="Retrovirus zinc finger-like domains"/>
    <property type="match status" value="1"/>
</dbReference>
<dbReference type="CDD" id="cd14279">
    <property type="entry name" value="CUE"/>
    <property type="match status" value="1"/>
</dbReference>
<dbReference type="InterPro" id="IPR036875">
    <property type="entry name" value="Znf_CCHC_sf"/>
</dbReference>
<feature type="domain" description="CCHC-type" evidence="4">
    <location>
        <begin position="173"/>
        <end position="189"/>
    </location>
</feature>
<keyword evidence="2" id="KW-0479">Metal-binding</keyword>
<dbReference type="GO" id="GO:0008270">
    <property type="term" value="F:zinc ion binding"/>
    <property type="evidence" value="ECO:0007669"/>
    <property type="project" value="UniProtKB-KW"/>
</dbReference>
<comment type="caution">
    <text evidence="5">The sequence shown here is derived from an EMBL/GenBank/DDBJ whole genome shotgun (WGS) entry which is preliminary data.</text>
</comment>
<evidence type="ECO:0000313" key="5">
    <source>
        <dbReference type="EMBL" id="MBW0522528.1"/>
    </source>
</evidence>
<evidence type="ECO:0000313" key="6">
    <source>
        <dbReference type="Proteomes" id="UP000765509"/>
    </source>
</evidence>
<evidence type="ECO:0000256" key="1">
    <source>
        <dbReference type="ARBA" id="ARBA00022664"/>
    </source>
</evidence>
<keyword evidence="1" id="KW-0507">mRNA processing</keyword>
<accession>A0A9Q3EJD9</accession>
<feature type="compositionally biased region" description="Acidic residues" evidence="3">
    <location>
        <begin position="217"/>
        <end position="226"/>
    </location>
</feature>
<dbReference type="Proteomes" id="UP000765509">
    <property type="component" value="Unassembled WGS sequence"/>
</dbReference>
<evidence type="ECO:0000256" key="2">
    <source>
        <dbReference type="PROSITE-ProRule" id="PRU00047"/>
    </source>
</evidence>
<reference evidence="5" key="1">
    <citation type="submission" date="2021-03" db="EMBL/GenBank/DDBJ databases">
        <title>Draft genome sequence of rust myrtle Austropuccinia psidii MF-1, a brazilian biotype.</title>
        <authorList>
            <person name="Quecine M.C."/>
            <person name="Pachon D.M.R."/>
            <person name="Bonatelli M.L."/>
            <person name="Correr F.H."/>
            <person name="Franceschini L.M."/>
            <person name="Leite T.F."/>
            <person name="Margarido G.R.A."/>
            <person name="Almeida C.A."/>
            <person name="Ferrarezi J.A."/>
            <person name="Labate C.A."/>
        </authorList>
    </citation>
    <scope>NUCLEOTIDE SEQUENCE</scope>
    <source>
        <strain evidence="5">MF-1</strain>
    </source>
</reference>
<dbReference type="PROSITE" id="PS50158">
    <property type="entry name" value="ZF_CCHC"/>
    <property type="match status" value="1"/>
</dbReference>
<organism evidence="5 6">
    <name type="scientific">Austropuccinia psidii MF-1</name>
    <dbReference type="NCBI Taxonomy" id="1389203"/>
    <lineage>
        <taxon>Eukaryota</taxon>
        <taxon>Fungi</taxon>
        <taxon>Dikarya</taxon>
        <taxon>Basidiomycota</taxon>
        <taxon>Pucciniomycotina</taxon>
        <taxon>Pucciniomycetes</taxon>
        <taxon>Pucciniales</taxon>
        <taxon>Sphaerophragmiaceae</taxon>
        <taxon>Austropuccinia</taxon>
    </lineage>
</organism>
<proteinExistence type="predicted"/>
<dbReference type="GO" id="GO:0003676">
    <property type="term" value="F:nucleic acid binding"/>
    <property type="evidence" value="ECO:0007669"/>
    <property type="project" value="InterPro"/>
</dbReference>
<sequence>MFKEDFNIPDEYISASLHSLFTKSANKWYYKMRKDHGKYSWPWWKEQIISKLANDSWRFIMENSFEEAIFNVEGDRHMSRFLKQKDRLSALHPDMSGTMIHKRILRKCGGDLEHAIRSRYIEPCSTEYYINAMEDITTRIKTGRNWSKSPIDKKNNGKPISKQNKPQDRLPLKCHKCGSKSHLANTCPKKARINEINVEKVEDTQETTDVSLHESDSEPSEEETVPEELSIENINVSFEKTKPGRGKGYTAGSSCITNIVKKNTEAKIHLESGAFFTCVGKDYLQKVYTDGQDKLMPIEDIIFSSASQNMQPLGIFEAAIIFPHPTGSIRLKVEIVVMNYCTSQHFILGNDYLNIHGIDINNHKDRYFTIGEDKRQKFAFTLEKREITVIKQVKNVNKEKFVSDQLIEAQINPELTLEMKEELIEILFQYREAFAPDN</sequence>
<feature type="region of interest" description="Disordered" evidence="3">
    <location>
        <begin position="198"/>
        <end position="226"/>
    </location>
</feature>